<organism evidence="1 2">
    <name type="scientific">Stutzerimonas stutzeri</name>
    <name type="common">Pseudomonas stutzeri</name>
    <dbReference type="NCBI Taxonomy" id="316"/>
    <lineage>
        <taxon>Bacteria</taxon>
        <taxon>Pseudomonadati</taxon>
        <taxon>Pseudomonadota</taxon>
        <taxon>Gammaproteobacteria</taxon>
        <taxon>Pseudomonadales</taxon>
        <taxon>Pseudomonadaceae</taxon>
        <taxon>Stutzerimonas</taxon>
    </lineage>
</organism>
<evidence type="ECO:0000313" key="1">
    <source>
        <dbReference type="EMBL" id="AHY45100.1"/>
    </source>
</evidence>
<reference evidence="1 2" key="1">
    <citation type="submission" date="2014-03" db="EMBL/GenBank/DDBJ databases">
        <title>Complete genome sequence of Pseudomonas stutzeri 19SMN4.</title>
        <authorList>
            <person name="Brunet-Galmes I."/>
            <person name="Nogales B."/>
            <person name="Busquets A."/>
            <person name="Pena A."/>
            <person name="Gomila M."/>
            <person name="Garcia-Valdes E."/>
            <person name="Lalucat J."/>
            <person name="Bennasar A."/>
            <person name="Bosch R."/>
        </authorList>
    </citation>
    <scope>NUCLEOTIDE SEQUENCE [LARGE SCALE GENOMIC DNA]</scope>
    <source>
        <strain evidence="1 2">19SMN4</strain>
    </source>
</reference>
<dbReference type="AlphaFoldDB" id="A0A023WZD1"/>
<dbReference type="KEGG" id="pstu:UIB01_09975"/>
<dbReference type="PATRIC" id="fig|316.97.peg.1998"/>
<dbReference type="EMBL" id="CP007509">
    <property type="protein sequence ID" value="AHY45100.1"/>
    <property type="molecule type" value="Genomic_DNA"/>
</dbReference>
<accession>A0A023WZD1</accession>
<name>A0A023WZD1_STUST</name>
<protein>
    <submittedName>
        <fullName evidence="1">Uncharacterized protein</fullName>
    </submittedName>
</protein>
<evidence type="ECO:0000313" key="2">
    <source>
        <dbReference type="Proteomes" id="UP000025238"/>
    </source>
</evidence>
<sequence>MELIDEVNAEWARHLLDDASRNGIECEAIQVNGSALGETLQNQVVPGRDLTGLWEAAAALGRFIFHNRQRLRETREAWISSLTL</sequence>
<gene>
    <name evidence="1" type="ORF">UIB01_09975</name>
</gene>
<dbReference type="Proteomes" id="UP000025238">
    <property type="component" value="Chromosome"/>
</dbReference>
<proteinExistence type="predicted"/>